<protein>
    <submittedName>
        <fullName evidence="1">Uncharacterized protein</fullName>
    </submittedName>
</protein>
<accession>V7ARP4</accession>
<dbReference type="AlphaFoldDB" id="V7ARP4"/>
<dbReference type="EMBL" id="CM002296">
    <property type="protein sequence ID" value="ESW07985.1"/>
    <property type="molecule type" value="Genomic_DNA"/>
</dbReference>
<keyword evidence="2" id="KW-1185">Reference proteome</keyword>
<dbReference type="Gramene" id="ESW07985">
    <property type="protein sequence ID" value="ESW07985"/>
    <property type="gene ID" value="PHAVU_009G009100g"/>
</dbReference>
<reference evidence="2" key="1">
    <citation type="journal article" date="2014" name="Nat. Genet.">
        <title>A reference genome for common bean and genome-wide analysis of dual domestications.</title>
        <authorList>
            <person name="Schmutz J."/>
            <person name="McClean P.E."/>
            <person name="Mamidi S."/>
            <person name="Wu G.A."/>
            <person name="Cannon S.B."/>
            <person name="Grimwood J."/>
            <person name="Jenkins J."/>
            <person name="Shu S."/>
            <person name="Song Q."/>
            <person name="Chavarro C."/>
            <person name="Torres-Torres M."/>
            <person name="Geffroy V."/>
            <person name="Moghaddam S.M."/>
            <person name="Gao D."/>
            <person name="Abernathy B."/>
            <person name="Barry K."/>
            <person name="Blair M."/>
            <person name="Brick M.A."/>
            <person name="Chovatia M."/>
            <person name="Gepts P."/>
            <person name="Goodstein D.M."/>
            <person name="Gonzales M."/>
            <person name="Hellsten U."/>
            <person name="Hyten D.L."/>
            <person name="Jia G."/>
            <person name="Kelly J.D."/>
            <person name="Kudrna D."/>
            <person name="Lee R."/>
            <person name="Richard M.M."/>
            <person name="Miklas P.N."/>
            <person name="Osorno J.M."/>
            <person name="Rodrigues J."/>
            <person name="Thareau V."/>
            <person name="Urrea C.A."/>
            <person name="Wang M."/>
            <person name="Yu Y."/>
            <person name="Zhang M."/>
            <person name="Wing R.A."/>
            <person name="Cregan P.B."/>
            <person name="Rokhsar D.S."/>
            <person name="Jackson S.A."/>
        </authorList>
    </citation>
    <scope>NUCLEOTIDE SEQUENCE [LARGE SCALE GENOMIC DNA]</scope>
    <source>
        <strain evidence="2">cv. G19833</strain>
    </source>
</reference>
<dbReference type="Proteomes" id="UP000000226">
    <property type="component" value="Chromosome 9"/>
</dbReference>
<evidence type="ECO:0000313" key="1">
    <source>
        <dbReference type="EMBL" id="ESW07985.1"/>
    </source>
</evidence>
<organism evidence="1 2">
    <name type="scientific">Phaseolus vulgaris</name>
    <name type="common">Kidney bean</name>
    <name type="synonym">French bean</name>
    <dbReference type="NCBI Taxonomy" id="3885"/>
    <lineage>
        <taxon>Eukaryota</taxon>
        <taxon>Viridiplantae</taxon>
        <taxon>Streptophyta</taxon>
        <taxon>Embryophyta</taxon>
        <taxon>Tracheophyta</taxon>
        <taxon>Spermatophyta</taxon>
        <taxon>Magnoliopsida</taxon>
        <taxon>eudicotyledons</taxon>
        <taxon>Gunneridae</taxon>
        <taxon>Pentapetalae</taxon>
        <taxon>rosids</taxon>
        <taxon>fabids</taxon>
        <taxon>Fabales</taxon>
        <taxon>Fabaceae</taxon>
        <taxon>Papilionoideae</taxon>
        <taxon>50 kb inversion clade</taxon>
        <taxon>NPAAA clade</taxon>
        <taxon>indigoferoid/millettioid clade</taxon>
        <taxon>Phaseoleae</taxon>
        <taxon>Phaseolus</taxon>
    </lineage>
</organism>
<evidence type="ECO:0000313" key="2">
    <source>
        <dbReference type="Proteomes" id="UP000000226"/>
    </source>
</evidence>
<gene>
    <name evidence="1" type="ORF">PHAVU_009G009100g</name>
</gene>
<dbReference type="SMR" id="V7ARP4"/>
<name>V7ARP4_PHAVU</name>
<sequence length="69" mass="7980">MIMLEILPCQSKSSHFLVHFLLTQLEQNLLSYSRGVEQIKKQTGPHTEQSLHSLCHTIQARKQTNPKRP</sequence>
<proteinExistence type="predicted"/>